<dbReference type="RefSeq" id="WP_257596269.1">
    <property type="nucleotide sequence ID" value="NZ_JANKHH010000005.1"/>
</dbReference>
<dbReference type="NCBIfam" id="TIGR00231">
    <property type="entry name" value="small_GTP"/>
    <property type="match status" value="1"/>
</dbReference>
<feature type="binding site" evidence="6">
    <location>
        <position position="241"/>
    </location>
    <ligand>
        <name>K(+)</name>
        <dbReference type="ChEBI" id="CHEBI:29103"/>
    </ligand>
</feature>
<dbReference type="CDD" id="cd04164">
    <property type="entry name" value="trmE"/>
    <property type="match status" value="1"/>
</dbReference>
<feature type="binding site" evidence="6">
    <location>
        <position position="243"/>
    </location>
    <ligand>
        <name>K(+)</name>
        <dbReference type="ChEBI" id="CHEBI:29103"/>
    </ligand>
</feature>
<keyword evidence="2 6" id="KW-0819">tRNA processing</keyword>
<feature type="binding site" evidence="6">
    <location>
        <position position="424"/>
    </location>
    <ligand>
        <name>(6S)-5-formyl-5,6,7,8-tetrahydrofolate</name>
        <dbReference type="ChEBI" id="CHEBI:57457"/>
    </ligand>
</feature>
<feature type="binding site" evidence="6">
    <location>
        <position position="117"/>
    </location>
    <ligand>
        <name>(6S)-5-formyl-5,6,7,8-tetrahydrofolate</name>
        <dbReference type="ChEBI" id="CHEBI:57457"/>
    </ligand>
</feature>
<dbReference type="Gene3D" id="3.30.1360.120">
    <property type="entry name" value="Probable tRNA modification gtpase trme, domain 1"/>
    <property type="match status" value="1"/>
</dbReference>
<dbReference type="CDD" id="cd14858">
    <property type="entry name" value="TrmE_N"/>
    <property type="match status" value="1"/>
</dbReference>
<dbReference type="InterPro" id="IPR025867">
    <property type="entry name" value="MnmE_helical"/>
</dbReference>
<comment type="caution">
    <text evidence="8">The sequence shown here is derived from an EMBL/GenBank/DDBJ whole genome shotgun (WGS) entry which is preliminary data.</text>
</comment>
<dbReference type="EC" id="3.6.-.-" evidence="6"/>
<feature type="binding site" evidence="6">
    <location>
        <position position="222"/>
    </location>
    <ligand>
        <name>K(+)</name>
        <dbReference type="ChEBI" id="CHEBI:29103"/>
    </ligand>
</feature>
<dbReference type="SUPFAM" id="SSF116878">
    <property type="entry name" value="TrmE connector domain"/>
    <property type="match status" value="1"/>
</dbReference>
<evidence type="ECO:0000313" key="8">
    <source>
        <dbReference type="EMBL" id="MCR2834460.1"/>
    </source>
</evidence>
<name>A0ABT1XS34_9SPHN</name>
<feature type="binding site" evidence="6">
    <location>
        <position position="246"/>
    </location>
    <ligand>
        <name>K(+)</name>
        <dbReference type="ChEBI" id="CHEBI:29103"/>
    </ligand>
</feature>
<feature type="binding site" evidence="6">
    <location>
        <position position="226"/>
    </location>
    <ligand>
        <name>Mg(2+)</name>
        <dbReference type="ChEBI" id="CHEBI:18420"/>
    </ligand>
</feature>
<dbReference type="InterPro" id="IPR027417">
    <property type="entry name" value="P-loop_NTPase"/>
</dbReference>
<evidence type="ECO:0000256" key="5">
    <source>
        <dbReference type="ARBA" id="ARBA00023134"/>
    </source>
</evidence>
<dbReference type="NCBIfam" id="NF003661">
    <property type="entry name" value="PRK05291.1-3"/>
    <property type="match status" value="1"/>
</dbReference>
<proteinExistence type="inferred from homology"/>
<comment type="function">
    <text evidence="6">Exhibits a very high intrinsic GTPase hydrolysis rate. Involved in the addition of a carboxymethylaminomethyl (cmnm) group at the wobble position (U34) of certain tRNAs, forming tRNA-cmnm(5)s(2)U34.</text>
</comment>
<gene>
    <name evidence="6 8" type="primary">mnmE</name>
    <name evidence="6" type="synonym">trmE</name>
    <name evidence="8" type="ORF">NSO95_10925</name>
</gene>
<keyword evidence="5 6" id="KW-0342">GTP-binding</keyword>
<evidence type="ECO:0000256" key="3">
    <source>
        <dbReference type="ARBA" id="ARBA00022741"/>
    </source>
</evidence>
<comment type="subunit">
    <text evidence="6">Homodimer. Heterotetramer of two MnmE and two MnmG subunits.</text>
</comment>
<comment type="cofactor">
    <cofactor evidence="6">
        <name>K(+)</name>
        <dbReference type="ChEBI" id="CHEBI:29103"/>
    </cofactor>
    <text evidence="6">Binds 1 potassium ion per subunit.</text>
</comment>
<keyword evidence="3 6" id="KW-0547">Nucleotide-binding</keyword>
<comment type="caution">
    <text evidence="6">Lacks conserved residue(s) required for the propagation of feature annotation.</text>
</comment>
<dbReference type="InterPro" id="IPR031168">
    <property type="entry name" value="G_TrmE"/>
</dbReference>
<feature type="binding site" evidence="6">
    <location>
        <position position="247"/>
    </location>
    <ligand>
        <name>Mg(2+)</name>
        <dbReference type="ChEBI" id="CHEBI:18420"/>
    </ligand>
</feature>
<feature type="binding site" evidence="6">
    <location>
        <begin position="241"/>
        <end position="247"/>
    </location>
    <ligand>
        <name>GTP</name>
        <dbReference type="ChEBI" id="CHEBI:37565"/>
    </ligand>
</feature>
<evidence type="ECO:0000256" key="1">
    <source>
        <dbReference type="ARBA" id="ARBA00011043"/>
    </source>
</evidence>
<evidence type="ECO:0000259" key="7">
    <source>
        <dbReference type="PROSITE" id="PS51709"/>
    </source>
</evidence>
<comment type="subcellular location">
    <subcellularLocation>
        <location evidence="6">Cytoplasm</location>
    </subcellularLocation>
</comment>
<reference evidence="8 9" key="1">
    <citation type="submission" date="2022-08" db="EMBL/GenBank/DDBJ databases">
        <title>Polyphasic taxonomy analysis of Qipengyuania sp.RS5-5.</title>
        <authorList>
            <person name="Xamxidin M."/>
            <person name="Wu M."/>
        </authorList>
    </citation>
    <scope>NUCLEOTIDE SEQUENCE [LARGE SCALE GENOMIC DNA]</scope>
    <source>
        <strain evidence="8 9">RS5-5</strain>
    </source>
</reference>
<feature type="binding site" evidence="6">
    <location>
        <begin position="266"/>
        <end position="269"/>
    </location>
    <ligand>
        <name>GTP</name>
        <dbReference type="ChEBI" id="CHEBI:37565"/>
    </ligand>
</feature>
<dbReference type="Gene3D" id="3.40.50.300">
    <property type="entry name" value="P-loop containing nucleotide triphosphate hydrolases"/>
    <property type="match status" value="1"/>
</dbReference>
<dbReference type="Proteomes" id="UP001206067">
    <property type="component" value="Unassembled WGS sequence"/>
</dbReference>
<dbReference type="EMBL" id="JANKHH010000005">
    <property type="protein sequence ID" value="MCR2834460.1"/>
    <property type="molecule type" value="Genomic_DNA"/>
</dbReference>
<dbReference type="PROSITE" id="PS51709">
    <property type="entry name" value="G_TRME"/>
    <property type="match status" value="1"/>
</dbReference>
<keyword evidence="6" id="KW-0479">Metal-binding</keyword>
<organism evidence="8 9">
    <name type="scientific">Parerythrobacter lacustris</name>
    <dbReference type="NCBI Taxonomy" id="2969984"/>
    <lineage>
        <taxon>Bacteria</taxon>
        <taxon>Pseudomonadati</taxon>
        <taxon>Pseudomonadota</taxon>
        <taxon>Alphaproteobacteria</taxon>
        <taxon>Sphingomonadales</taxon>
        <taxon>Erythrobacteraceae</taxon>
        <taxon>Parerythrobacter</taxon>
    </lineage>
</organism>
<dbReference type="Gene3D" id="1.20.120.430">
    <property type="entry name" value="tRNA modification GTPase MnmE domain 2"/>
    <property type="match status" value="1"/>
</dbReference>
<dbReference type="InterPro" id="IPR018948">
    <property type="entry name" value="GTP-bd_TrmE_N"/>
</dbReference>
<dbReference type="GO" id="GO:0016787">
    <property type="term" value="F:hydrolase activity"/>
    <property type="evidence" value="ECO:0007669"/>
    <property type="project" value="UniProtKB-KW"/>
</dbReference>
<feature type="domain" description="TrmE-type G" evidence="7">
    <location>
        <begin position="212"/>
        <end position="351"/>
    </location>
</feature>
<sequence length="424" mass="44867">MDTIFALSSGRPPAAIAVVRVCGPAACHALEALAGSRPRLREARLRVLRDASGDVLDRAMVIWFPGPDSATGEDTAEFYLHGGAAVVVAVERALGALPGLRKAEPGEFTRRAFANGRIDLAEAEGLADLLEAETELQRRHAVALAGGALSQQVELWREEVLGLSAQVESALDFSDEGDVGGLDSGFVYAVERLAGEIGSWLEQPRAEKLREGFRVVLAGPPNAGKSSLFNALIEEEAAIATPIPGTTRDVLERSVSLGGLPFTFVDTAGLREDSDDAIETIGIARARAQAAQADCVLWLGAEGEGPQGSWEVATKYDLDGGHGNPNAAFHVSAVSGEGIAALRGALIDHARVAMPSPDSVALNARQHALMSQLHSALEAMGESQDLLIIGENLRYARRMLDDMIGRTSTEDMLDALFGRFCIGK</sequence>
<dbReference type="InterPro" id="IPR004520">
    <property type="entry name" value="GTPase_MnmE"/>
</dbReference>
<dbReference type="InterPro" id="IPR027266">
    <property type="entry name" value="TrmE/GcvT-like"/>
</dbReference>
<dbReference type="InterPro" id="IPR006073">
    <property type="entry name" value="GTP-bd"/>
</dbReference>
<dbReference type="PANTHER" id="PTHR42714">
    <property type="entry name" value="TRNA MODIFICATION GTPASE GTPBP3"/>
    <property type="match status" value="1"/>
</dbReference>
<keyword evidence="6" id="KW-0963">Cytoplasm</keyword>
<dbReference type="Pfam" id="PF10396">
    <property type="entry name" value="TrmE_N"/>
    <property type="match status" value="1"/>
</dbReference>
<accession>A0ABT1XS34</accession>
<keyword evidence="9" id="KW-1185">Reference proteome</keyword>
<dbReference type="SUPFAM" id="SSF52540">
    <property type="entry name" value="P-loop containing nucleoside triphosphate hydrolases"/>
    <property type="match status" value="1"/>
</dbReference>
<dbReference type="PANTHER" id="PTHR42714:SF2">
    <property type="entry name" value="TRNA MODIFICATION GTPASE GTPBP3, MITOCHONDRIAL"/>
    <property type="match status" value="1"/>
</dbReference>
<evidence type="ECO:0000313" key="9">
    <source>
        <dbReference type="Proteomes" id="UP001206067"/>
    </source>
</evidence>
<dbReference type="Pfam" id="PF01926">
    <property type="entry name" value="MMR_HSR1"/>
    <property type="match status" value="1"/>
</dbReference>
<keyword evidence="6" id="KW-0460">Magnesium</keyword>
<dbReference type="HAMAP" id="MF_00379">
    <property type="entry name" value="GTPase_MnmE"/>
    <property type="match status" value="1"/>
</dbReference>
<evidence type="ECO:0000256" key="4">
    <source>
        <dbReference type="ARBA" id="ARBA00022958"/>
    </source>
</evidence>
<dbReference type="Pfam" id="PF12631">
    <property type="entry name" value="MnmE_helical"/>
    <property type="match status" value="1"/>
</dbReference>
<evidence type="ECO:0000256" key="6">
    <source>
        <dbReference type="HAMAP-Rule" id="MF_00379"/>
    </source>
</evidence>
<comment type="similarity">
    <text evidence="1 6">Belongs to the TRAFAC class TrmE-Era-EngA-EngB-Septin-like GTPase superfamily. TrmE GTPase family.</text>
</comment>
<evidence type="ECO:0000256" key="2">
    <source>
        <dbReference type="ARBA" id="ARBA00022694"/>
    </source>
</evidence>
<feature type="binding site" evidence="6">
    <location>
        <position position="77"/>
    </location>
    <ligand>
        <name>(6S)-5-formyl-5,6,7,8-tetrahydrofolate</name>
        <dbReference type="ChEBI" id="CHEBI:57457"/>
    </ligand>
</feature>
<dbReference type="InterPro" id="IPR027368">
    <property type="entry name" value="MnmE_dom2"/>
</dbReference>
<feature type="binding site" evidence="6">
    <location>
        <position position="20"/>
    </location>
    <ligand>
        <name>(6S)-5-formyl-5,6,7,8-tetrahydrofolate</name>
        <dbReference type="ChEBI" id="CHEBI:57457"/>
    </ligand>
</feature>
<dbReference type="SUPFAM" id="SSF103025">
    <property type="entry name" value="Folate-binding domain"/>
    <property type="match status" value="1"/>
</dbReference>
<keyword evidence="6 8" id="KW-0378">Hydrolase</keyword>
<feature type="binding site" evidence="6">
    <location>
        <begin position="222"/>
        <end position="227"/>
    </location>
    <ligand>
        <name>GTP</name>
        <dbReference type="ChEBI" id="CHEBI:37565"/>
    </ligand>
</feature>
<dbReference type="InterPro" id="IPR005225">
    <property type="entry name" value="Small_GTP-bd"/>
</dbReference>
<protein>
    <recommendedName>
        <fullName evidence="6">tRNA modification GTPase MnmE</fullName>
        <ecNumber evidence="6">3.6.-.-</ecNumber>
    </recommendedName>
</protein>
<keyword evidence="4 6" id="KW-0630">Potassium</keyword>